<dbReference type="InterPro" id="IPR013783">
    <property type="entry name" value="Ig-like_fold"/>
</dbReference>
<dbReference type="Proteomes" id="UP000824782">
    <property type="component" value="Unassembled WGS sequence"/>
</dbReference>
<feature type="domain" description="Ig-like" evidence="6">
    <location>
        <begin position="234"/>
        <end position="311"/>
    </location>
</feature>
<evidence type="ECO:0000256" key="5">
    <source>
        <dbReference type="SAM" id="Phobius"/>
    </source>
</evidence>
<dbReference type="PANTHER" id="PTHR11481">
    <property type="entry name" value="IMMUNOGLOBULIN FC RECEPTOR"/>
    <property type="match status" value="1"/>
</dbReference>
<dbReference type="GO" id="GO:0007166">
    <property type="term" value="P:cell surface receptor signaling pathway"/>
    <property type="evidence" value="ECO:0007669"/>
    <property type="project" value="TreeGrafter"/>
</dbReference>
<feature type="compositionally biased region" description="Polar residues" evidence="4">
    <location>
        <begin position="596"/>
        <end position="611"/>
    </location>
</feature>
<evidence type="ECO:0000313" key="7">
    <source>
        <dbReference type="EMBL" id="KAG8560157.1"/>
    </source>
</evidence>
<dbReference type="SUPFAM" id="SSF48726">
    <property type="entry name" value="Immunoglobulin"/>
    <property type="match status" value="4"/>
</dbReference>
<name>A0AAV7AFH7_ENGPU</name>
<accession>A0AAV7AFH7</accession>
<dbReference type="InterPro" id="IPR007110">
    <property type="entry name" value="Ig-like_dom"/>
</dbReference>
<dbReference type="InterPro" id="IPR013151">
    <property type="entry name" value="Immunoglobulin_dom"/>
</dbReference>
<keyword evidence="8" id="KW-1185">Reference proteome</keyword>
<keyword evidence="5" id="KW-0472">Membrane</keyword>
<evidence type="ECO:0000313" key="8">
    <source>
        <dbReference type="Proteomes" id="UP000824782"/>
    </source>
</evidence>
<feature type="compositionally biased region" description="Basic and acidic residues" evidence="4">
    <location>
        <begin position="572"/>
        <end position="588"/>
    </location>
</feature>
<sequence length="611" mass="70141">MALTVVFTGCFTVTNKEDLRKISSTWIWTGGKEKHASASSPSIMCREMFVLSLWFVCIQEGAAIRPVVTFNPNYKKIFTTERMTMTCDVGSTIGEGMDYIWYKDNSPVHNGKSYTIQDARTSDSGNYQCQTRPGEISDPVTLGVSDGYVILQTPLYVYEGDNINIRCHHYPRYSAGQTIFYKDNEVLIDWGDDAEYNIINVTRTTAGTYRCGKVVSYQYEDETSVSVEELFQTPTISVTPHPVFRNDNVTLRCETRLPPPRQKTRLHFTFYREGRMVQGFGVSDIYEVYNVQLEDSGNYSCEVETTDKRVRKKSAERLIQIQVKSFTFSFIYISYLELFSHPNITVTHDVYEGDPMTLTCDTTLSQDINHKDVQFSFYRDGRMVQGFNSSNKYEVHSAQLEDPGNYTCEVKSSKNPTRKRSNEYNISVKELFSPPILRSSREGDNVMMSCDTVLTKQRPRTQLQYSFYRDGQNVQRFNSSNKYEVQFIEMENSTFTCEIQTSDSRVRKRSQDLRLPGSMFLYIIVSVGSGLLLLIIIIISIVSYKCHQRKSSANNPQPTPAFDMTHRKKNHLPKDKKPENDCKVENSKAKRKVRVSQDSPSSNNIYENLNS</sequence>
<organism evidence="7 8">
    <name type="scientific">Engystomops pustulosus</name>
    <name type="common">Tungara frog</name>
    <name type="synonym">Physalaemus pustulosus</name>
    <dbReference type="NCBI Taxonomy" id="76066"/>
    <lineage>
        <taxon>Eukaryota</taxon>
        <taxon>Metazoa</taxon>
        <taxon>Chordata</taxon>
        <taxon>Craniata</taxon>
        <taxon>Vertebrata</taxon>
        <taxon>Euteleostomi</taxon>
        <taxon>Amphibia</taxon>
        <taxon>Batrachia</taxon>
        <taxon>Anura</taxon>
        <taxon>Neobatrachia</taxon>
        <taxon>Hyloidea</taxon>
        <taxon>Leptodactylidae</taxon>
        <taxon>Leiuperinae</taxon>
        <taxon>Engystomops</taxon>
    </lineage>
</organism>
<keyword evidence="1" id="KW-0732">Signal</keyword>
<keyword evidence="2" id="KW-1015">Disulfide bond</keyword>
<dbReference type="Gene3D" id="2.60.40.10">
    <property type="entry name" value="Immunoglobulins"/>
    <property type="match status" value="5"/>
</dbReference>
<dbReference type="InterPro" id="IPR003598">
    <property type="entry name" value="Ig_sub2"/>
</dbReference>
<evidence type="ECO:0000259" key="6">
    <source>
        <dbReference type="PROSITE" id="PS50835"/>
    </source>
</evidence>
<dbReference type="GO" id="GO:0009897">
    <property type="term" value="C:external side of plasma membrane"/>
    <property type="evidence" value="ECO:0007669"/>
    <property type="project" value="TreeGrafter"/>
</dbReference>
<gene>
    <name evidence="7" type="ORF">GDO81_014818</name>
</gene>
<comment type="caution">
    <text evidence="7">The sequence shown here is derived from an EMBL/GenBank/DDBJ whole genome shotgun (WGS) entry which is preliminary data.</text>
</comment>
<feature type="transmembrane region" description="Helical" evidence="5">
    <location>
        <begin position="519"/>
        <end position="542"/>
    </location>
</feature>
<feature type="domain" description="Ig-like" evidence="6">
    <location>
        <begin position="66"/>
        <end position="145"/>
    </location>
</feature>
<dbReference type="PROSITE" id="PS50835">
    <property type="entry name" value="IG_LIKE"/>
    <property type="match status" value="3"/>
</dbReference>
<evidence type="ECO:0000256" key="4">
    <source>
        <dbReference type="SAM" id="MobiDB-lite"/>
    </source>
</evidence>
<protein>
    <recommendedName>
        <fullName evidence="6">Ig-like domain-containing protein</fullName>
    </recommendedName>
</protein>
<dbReference type="SMART" id="SM00409">
    <property type="entry name" value="IG"/>
    <property type="match status" value="4"/>
</dbReference>
<dbReference type="Pfam" id="PF13895">
    <property type="entry name" value="Ig_2"/>
    <property type="match status" value="3"/>
</dbReference>
<dbReference type="InterPro" id="IPR003599">
    <property type="entry name" value="Ig_sub"/>
</dbReference>
<evidence type="ECO:0000256" key="2">
    <source>
        <dbReference type="ARBA" id="ARBA00023157"/>
    </source>
</evidence>
<reference evidence="7" key="1">
    <citation type="thesis" date="2020" institute="ProQuest LLC" country="789 East Eisenhower Parkway, Ann Arbor, MI, USA">
        <title>Comparative Genomics and Chromosome Evolution.</title>
        <authorList>
            <person name="Mudd A.B."/>
        </authorList>
    </citation>
    <scope>NUCLEOTIDE SEQUENCE</scope>
    <source>
        <strain evidence="7">237g6f4</strain>
        <tissue evidence="7">Blood</tissue>
    </source>
</reference>
<keyword evidence="5" id="KW-1133">Transmembrane helix</keyword>
<dbReference type="Pfam" id="PF00047">
    <property type="entry name" value="ig"/>
    <property type="match status" value="1"/>
</dbReference>
<dbReference type="InterPro" id="IPR050488">
    <property type="entry name" value="Ig_Fc_receptor"/>
</dbReference>
<dbReference type="InterPro" id="IPR036179">
    <property type="entry name" value="Ig-like_dom_sf"/>
</dbReference>
<keyword evidence="5" id="KW-0812">Transmembrane</keyword>
<dbReference type="GO" id="GO:0004888">
    <property type="term" value="F:transmembrane signaling receptor activity"/>
    <property type="evidence" value="ECO:0007669"/>
    <property type="project" value="TreeGrafter"/>
</dbReference>
<keyword evidence="3" id="KW-0393">Immunoglobulin domain</keyword>
<dbReference type="PANTHER" id="PTHR11481:SF64">
    <property type="entry name" value="FC RECEPTOR-LIKE PROTEIN 4"/>
    <property type="match status" value="1"/>
</dbReference>
<dbReference type="GO" id="GO:0006955">
    <property type="term" value="P:immune response"/>
    <property type="evidence" value="ECO:0007669"/>
    <property type="project" value="TreeGrafter"/>
</dbReference>
<dbReference type="AlphaFoldDB" id="A0AAV7AFH7"/>
<proteinExistence type="predicted"/>
<dbReference type="EMBL" id="WNYA01000007">
    <property type="protein sequence ID" value="KAG8560157.1"/>
    <property type="molecule type" value="Genomic_DNA"/>
</dbReference>
<evidence type="ECO:0000256" key="3">
    <source>
        <dbReference type="ARBA" id="ARBA00023319"/>
    </source>
</evidence>
<feature type="domain" description="Ig-like" evidence="6">
    <location>
        <begin position="342"/>
        <end position="427"/>
    </location>
</feature>
<evidence type="ECO:0000256" key="1">
    <source>
        <dbReference type="ARBA" id="ARBA00022729"/>
    </source>
</evidence>
<feature type="region of interest" description="Disordered" evidence="4">
    <location>
        <begin position="550"/>
        <end position="611"/>
    </location>
</feature>
<dbReference type="SMART" id="SM00408">
    <property type="entry name" value="IGc2"/>
    <property type="match status" value="3"/>
</dbReference>